<evidence type="ECO:0000313" key="8">
    <source>
        <dbReference type="Proteomes" id="UP000239156"/>
    </source>
</evidence>
<dbReference type="VEuPathDB" id="FungiDB:PSHT_12425"/>
<dbReference type="InterPro" id="IPR008610">
    <property type="entry name" value="Ebp2"/>
</dbReference>
<sequence length="285" mass="31446">MQLTDNNKPSAIESTAMVSLETLFNNTTSPGSAGIGGFGSSVGLDFFETQLVESKARTEVEDVDDDLKIEVELYKNALDAAKQAVRNFQSSSKPFFRPTDYFAEMIKSDAHMETIRLRLVEEAEGLKASEEAKKKRELKKFGKAIQVENKLQREKETKRIKEGVKELRKKRKDVTKLDGQDEQEFDIAIEETLSSNPKKRAGGSSGGEPEGRKKTRTAREHKFGRPKPKGVTGRRWKENTKSSAGSFEGMGGKGDGRLSSGTGRSRGRGRGAGGSSKRGSHRSKR</sequence>
<evidence type="ECO:0008006" key="9">
    <source>
        <dbReference type="Google" id="ProtNLM"/>
    </source>
</evidence>
<feature type="compositionally biased region" description="Acidic residues" evidence="6">
    <location>
        <begin position="180"/>
        <end position="189"/>
    </location>
</feature>
<keyword evidence="8" id="KW-1185">Reference proteome</keyword>
<dbReference type="Proteomes" id="UP000239156">
    <property type="component" value="Unassembled WGS sequence"/>
</dbReference>
<dbReference type="PANTHER" id="PTHR13028">
    <property type="entry name" value="RRNA PROCESSING PROTEIN EBNA1-BINDING PROTEIN-RELATED"/>
    <property type="match status" value="1"/>
</dbReference>
<dbReference type="GO" id="GO:0034399">
    <property type="term" value="C:nuclear periphery"/>
    <property type="evidence" value="ECO:0007669"/>
    <property type="project" value="TreeGrafter"/>
</dbReference>
<feature type="region of interest" description="Disordered" evidence="6">
    <location>
        <begin position="165"/>
        <end position="285"/>
    </location>
</feature>
<accession>A0A2S4UCY0</accession>
<dbReference type="GO" id="GO:0030687">
    <property type="term" value="C:preribosome, large subunit precursor"/>
    <property type="evidence" value="ECO:0007669"/>
    <property type="project" value="TreeGrafter"/>
</dbReference>
<comment type="similarity">
    <text evidence="2">Belongs to the EBP2 family.</text>
</comment>
<feature type="compositionally biased region" description="Basic residues" evidence="6">
    <location>
        <begin position="224"/>
        <end position="234"/>
    </location>
</feature>
<comment type="caution">
    <text evidence="7">The sequence shown here is derived from an EMBL/GenBank/DDBJ whole genome shotgun (WGS) entry which is preliminary data.</text>
</comment>
<dbReference type="GO" id="GO:0042273">
    <property type="term" value="P:ribosomal large subunit biogenesis"/>
    <property type="evidence" value="ECO:0007669"/>
    <property type="project" value="TreeGrafter"/>
</dbReference>
<evidence type="ECO:0000256" key="3">
    <source>
        <dbReference type="ARBA" id="ARBA00022517"/>
    </source>
</evidence>
<evidence type="ECO:0000256" key="6">
    <source>
        <dbReference type="SAM" id="MobiDB-lite"/>
    </source>
</evidence>
<evidence type="ECO:0000256" key="2">
    <source>
        <dbReference type="ARBA" id="ARBA00007336"/>
    </source>
</evidence>
<proteinExistence type="inferred from homology"/>
<evidence type="ECO:0000256" key="1">
    <source>
        <dbReference type="ARBA" id="ARBA00004604"/>
    </source>
</evidence>
<feature type="compositionally biased region" description="Basic and acidic residues" evidence="6">
    <location>
        <begin position="209"/>
        <end position="223"/>
    </location>
</feature>
<dbReference type="GO" id="GO:0006364">
    <property type="term" value="P:rRNA processing"/>
    <property type="evidence" value="ECO:0007669"/>
    <property type="project" value="TreeGrafter"/>
</dbReference>
<evidence type="ECO:0000256" key="5">
    <source>
        <dbReference type="ARBA" id="ARBA00023242"/>
    </source>
</evidence>
<dbReference type="GO" id="GO:0005730">
    <property type="term" value="C:nucleolus"/>
    <property type="evidence" value="ECO:0007669"/>
    <property type="project" value="UniProtKB-SubCell"/>
</dbReference>
<gene>
    <name evidence="7" type="ORF">PSTT_16509</name>
</gene>
<protein>
    <recommendedName>
        <fullName evidence="9">rRNA-processing protein EBP2</fullName>
    </recommendedName>
</protein>
<dbReference type="VEuPathDB" id="FungiDB:PSTT_16509"/>
<reference evidence="7" key="1">
    <citation type="submission" date="2017-12" db="EMBL/GenBank/DDBJ databases">
        <title>Gene loss provides genomic basis for host adaptation in cereal stripe rust fungi.</title>
        <authorList>
            <person name="Xia C."/>
        </authorList>
    </citation>
    <scope>NUCLEOTIDE SEQUENCE [LARGE SCALE GENOMIC DNA]</scope>
    <source>
        <strain evidence="7">93-210</strain>
    </source>
</reference>
<organism evidence="7 8">
    <name type="scientific">Puccinia striiformis</name>
    <dbReference type="NCBI Taxonomy" id="27350"/>
    <lineage>
        <taxon>Eukaryota</taxon>
        <taxon>Fungi</taxon>
        <taxon>Dikarya</taxon>
        <taxon>Basidiomycota</taxon>
        <taxon>Pucciniomycotina</taxon>
        <taxon>Pucciniomycetes</taxon>
        <taxon>Pucciniales</taxon>
        <taxon>Pucciniaceae</taxon>
        <taxon>Puccinia</taxon>
    </lineage>
</organism>
<dbReference type="AlphaFoldDB" id="A0A2S4UCY0"/>
<dbReference type="EMBL" id="PKSL01000370">
    <property type="protein sequence ID" value="POV95026.1"/>
    <property type="molecule type" value="Genomic_DNA"/>
</dbReference>
<evidence type="ECO:0000313" key="7">
    <source>
        <dbReference type="EMBL" id="POV95026.1"/>
    </source>
</evidence>
<keyword evidence="4" id="KW-0175">Coiled coil</keyword>
<dbReference type="Pfam" id="PF05890">
    <property type="entry name" value="Ebp2"/>
    <property type="match status" value="1"/>
</dbReference>
<evidence type="ECO:0000256" key="4">
    <source>
        <dbReference type="ARBA" id="ARBA00023054"/>
    </source>
</evidence>
<name>A0A2S4UCY0_9BASI</name>
<comment type="subcellular location">
    <subcellularLocation>
        <location evidence="1">Nucleus</location>
        <location evidence="1">Nucleolus</location>
    </subcellularLocation>
</comment>
<keyword evidence="3" id="KW-0690">Ribosome biogenesis</keyword>
<keyword evidence="5" id="KW-0539">Nucleus</keyword>
<dbReference type="PANTHER" id="PTHR13028:SF0">
    <property type="entry name" value="RRNA-PROCESSING PROTEIN EBP2-RELATED"/>
    <property type="match status" value="1"/>
</dbReference>